<feature type="domain" description="RecQ mediated genome instability protein 1 OB-fold" evidence="4">
    <location>
        <begin position="64"/>
        <end position="212"/>
    </location>
</feature>
<reference evidence="6" key="1">
    <citation type="submission" date="2020-05" db="EMBL/GenBank/DDBJ databases">
        <title>WGS assembly of Corymbia citriodora subspecies variegata.</title>
        <authorList>
            <person name="Barry K."/>
            <person name="Hundley H."/>
            <person name="Shu S."/>
            <person name="Jenkins J."/>
            <person name="Grimwood J."/>
            <person name="Baten A."/>
        </authorList>
    </citation>
    <scope>NUCLEOTIDE SEQUENCE</scope>
    <source>
        <strain evidence="6">CV2-018</strain>
    </source>
</reference>
<dbReference type="Gramene" id="rna-gnl|WGS:JABURB|Cocit.L0305.1">
    <property type="protein sequence ID" value="cds-KAF7845859.1"/>
    <property type="gene ID" value="gene-BT93_L0305"/>
</dbReference>
<dbReference type="SMART" id="SM01161">
    <property type="entry name" value="DUF1767"/>
    <property type="match status" value="1"/>
</dbReference>
<keyword evidence="7" id="KW-1185">Reference proteome</keyword>
<dbReference type="Proteomes" id="UP000806378">
    <property type="component" value="Unassembled WGS sequence"/>
</dbReference>
<evidence type="ECO:0000259" key="4">
    <source>
        <dbReference type="Pfam" id="PF08585"/>
    </source>
</evidence>
<feature type="region of interest" description="Disordered" evidence="3">
    <location>
        <begin position="121"/>
        <end position="141"/>
    </location>
</feature>
<dbReference type="GO" id="GO:0000724">
    <property type="term" value="P:double-strand break repair via homologous recombination"/>
    <property type="evidence" value="ECO:0007669"/>
    <property type="project" value="TreeGrafter"/>
</dbReference>
<proteinExistence type="inferred from homology"/>
<sequence length="229" mass="25084">MDLAAAVATHLTSRSLSPTPQWLAHFTSSVRSNTPLPALQKTAEFRLLGTDITTSLQATPQSTFPAGISESAVPELRIPGPVPVQVLDLEDIGRSRWSQVEAIEMDERGETRKGHEVIRVVPDEEDNSDPNPPATNAGGPHKLLVQDAKGNKAYAFELEDVKDIDISSLSIGAKIVLRDFTVARGVIMLTPRSALVLGGKIEAWDKKWKDDRKKVLKEKAGWREENAFS</sequence>
<gene>
    <name evidence="6" type="ORF">BT93_L0305</name>
</gene>
<dbReference type="AlphaFoldDB" id="A0A8T0CIT2"/>
<dbReference type="Gene3D" id="2.40.50.770">
    <property type="entry name" value="RecQ-mediated genome instability protein Rmi1, C-terminal domain"/>
    <property type="match status" value="1"/>
</dbReference>
<evidence type="ECO:0000256" key="3">
    <source>
        <dbReference type="SAM" id="MobiDB-lite"/>
    </source>
</evidence>
<dbReference type="PANTHER" id="PTHR14790:SF15">
    <property type="entry name" value="RECQ-MEDIATED GENOME INSTABILITY PROTEIN 1"/>
    <property type="match status" value="1"/>
</dbReference>
<dbReference type="InterPro" id="IPR013894">
    <property type="entry name" value="RMI1_OB"/>
</dbReference>
<comment type="similarity">
    <text evidence="1">Belongs to the RMI1 family.</text>
</comment>
<dbReference type="InterPro" id="IPR042470">
    <property type="entry name" value="RMI1_N_C_sf"/>
</dbReference>
<dbReference type="OrthoDB" id="341511at2759"/>
<comment type="caution">
    <text evidence="6">The sequence shown here is derived from an EMBL/GenBank/DDBJ whole genome shotgun (WGS) entry which is preliminary data.</text>
</comment>
<dbReference type="EMBL" id="MU098864">
    <property type="protein sequence ID" value="KAF7845859.1"/>
    <property type="molecule type" value="Genomic_DNA"/>
</dbReference>
<accession>A0A8T0CIT2</accession>
<feature type="domain" description="RMI1 N-terminal" evidence="5">
    <location>
        <begin position="11"/>
        <end position="55"/>
    </location>
</feature>
<name>A0A8T0CIT2_CORYI</name>
<dbReference type="GO" id="GO:0000712">
    <property type="term" value="P:resolution of meiotic recombination intermediates"/>
    <property type="evidence" value="ECO:0007669"/>
    <property type="project" value="TreeGrafter"/>
</dbReference>
<dbReference type="GO" id="GO:0016604">
    <property type="term" value="C:nuclear body"/>
    <property type="evidence" value="ECO:0007669"/>
    <property type="project" value="TreeGrafter"/>
</dbReference>
<evidence type="ECO:0000313" key="7">
    <source>
        <dbReference type="Proteomes" id="UP000806378"/>
    </source>
</evidence>
<dbReference type="PANTHER" id="PTHR14790">
    <property type="entry name" value="RECQ-MEDIATED GENOME INSTABILITY PROTEIN 1 RMI1"/>
    <property type="match status" value="1"/>
</dbReference>
<evidence type="ECO:0000256" key="2">
    <source>
        <dbReference type="ARBA" id="ARBA00018987"/>
    </source>
</evidence>
<dbReference type="Pfam" id="PF21000">
    <property type="entry name" value="RMI1_N_N"/>
    <property type="match status" value="1"/>
</dbReference>
<organism evidence="6 7">
    <name type="scientific">Corymbia citriodora subsp. variegata</name>
    <dbReference type="NCBI Taxonomy" id="360336"/>
    <lineage>
        <taxon>Eukaryota</taxon>
        <taxon>Viridiplantae</taxon>
        <taxon>Streptophyta</taxon>
        <taxon>Embryophyta</taxon>
        <taxon>Tracheophyta</taxon>
        <taxon>Spermatophyta</taxon>
        <taxon>Magnoliopsida</taxon>
        <taxon>eudicotyledons</taxon>
        <taxon>Gunneridae</taxon>
        <taxon>Pentapetalae</taxon>
        <taxon>rosids</taxon>
        <taxon>malvids</taxon>
        <taxon>Myrtales</taxon>
        <taxon>Myrtaceae</taxon>
        <taxon>Myrtoideae</taxon>
        <taxon>Eucalypteae</taxon>
        <taxon>Corymbia</taxon>
    </lineage>
</organism>
<dbReference type="Pfam" id="PF08585">
    <property type="entry name" value="RMI1_N_C"/>
    <property type="match status" value="1"/>
</dbReference>
<evidence type="ECO:0000259" key="5">
    <source>
        <dbReference type="Pfam" id="PF21000"/>
    </source>
</evidence>
<protein>
    <recommendedName>
        <fullName evidence="2">RecQ-mediated genome instability protein 1</fullName>
    </recommendedName>
</protein>
<dbReference type="InterPro" id="IPR049363">
    <property type="entry name" value="RMI1_N"/>
</dbReference>
<evidence type="ECO:0000313" key="6">
    <source>
        <dbReference type="EMBL" id="KAF7845859.1"/>
    </source>
</evidence>
<evidence type="ECO:0000256" key="1">
    <source>
        <dbReference type="ARBA" id="ARBA00006395"/>
    </source>
</evidence>
<dbReference type="GO" id="GO:0031422">
    <property type="term" value="C:RecQ family helicase-topoisomerase III complex"/>
    <property type="evidence" value="ECO:0007669"/>
    <property type="project" value="TreeGrafter"/>
</dbReference>